<sequence>MKRLTPPIHALVLSTSLLLAATASSAAAATPAGTAITNQAQAELVSPRTNLPETVRSNVVTTTVQAVCAVSVTPNGTLERPGQALSILPGEGGVFRYTLTNAGNDTFTVPVSAQVEAGSAGRPAVQVVRDLNGNGRVDAGEPEVSGVSLAPDASAALLLVVGPVAVVGETFVNLTARCGEQVDSDNVSVVRVGPPPVLSVDKTFAPERVRPNEEATVTVRTVNTGQGASREVTLTDLLDEQLAQGLSYVPGSARASTGTLEFTQDGRTWSAQETQPVRGVRVRAGSLAAGQELTLTFRMRAGESAENRQFRNVATAATFGQNATDDALLDVRYTPGVAIGPVGNPEAPEATEADRQARTFAAVGQVVCFDHTARNTGDVRDDFTVTVTYPQGTAGAALLGVDGQPLAQPLTLDPGQTALVRVCYDLTRAGPLEAKVTINGARGTSNATTDVIGTVEPELPRLVKSVRVTTTQADGQIMDVPEGRTVQPGDLLTYTLTVTNPYARPLSNVVISDPLPAHVDFQDASDGGKVSGGVDAQTVTWALGTLAPGETRNLTVSAKVSDRAQDNESLNNTFGMVSTEFPAPLTSNEVRTPVWKAKLIIVKEVSAPEVTYGDLVTYTLRITNSSETTAIVDAEVVDTPPPGLVYVPGTSTLDGAAISDPATRDGQLIWPLKELGAGQTVTFTYAQRVTPQASGQLVNLVMVTGNGAGGVAKAIASNRAEAVTKLNPMKFAPLADILGIVFVDRNRDGRFDEALDTPLRGARVLLAGGREALTDTRGRYSFTNVPQGTHALRLDPVSAPYVPLYRAQDGGLSGTQTVYVRGLTSVDFPLAPLGGDIVALRRTTLRVGDVKVEKAVYAAPGGYTVQLTISSATARANVSLLDPLPTGATLKEGRNTYSGSLPAGELRLTYTFEWNGTPEGATTDPELSWR</sequence>
<evidence type="ECO:0000313" key="4">
    <source>
        <dbReference type="Proteomes" id="UP001597475"/>
    </source>
</evidence>
<feature type="domain" description="DUF11" evidence="2">
    <location>
        <begin position="198"/>
        <end position="325"/>
    </location>
</feature>
<protein>
    <submittedName>
        <fullName evidence="3">DUF11 domain-containing protein</fullName>
    </submittedName>
</protein>
<feature type="signal peptide" evidence="1">
    <location>
        <begin position="1"/>
        <end position="28"/>
    </location>
</feature>
<accession>A0ABW5P347</accession>
<dbReference type="SUPFAM" id="SSF117074">
    <property type="entry name" value="Hypothetical protein PA1324"/>
    <property type="match status" value="1"/>
</dbReference>
<dbReference type="RefSeq" id="WP_386844597.1">
    <property type="nucleotide sequence ID" value="NZ_JBHUMK010000034.1"/>
</dbReference>
<dbReference type="NCBIfam" id="TIGR01451">
    <property type="entry name" value="B_ant_repeat"/>
    <property type="match status" value="2"/>
</dbReference>
<evidence type="ECO:0000259" key="2">
    <source>
        <dbReference type="Pfam" id="PF01345"/>
    </source>
</evidence>
<proteinExistence type="predicted"/>
<dbReference type="EMBL" id="JBHUMK010000034">
    <property type="protein sequence ID" value="MFD2609316.1"/>
    <property type="molecule type" value="Genomic_DNA"/>
</dbReference>
<feature type="chain" id="PRO_5046558950" evidence="1">
    <location>
        <begin position="29"/>
        <end position="930"/>
    </location>
</feature>
<comment type="caution">
    <text evidence="3">The sequence shown here is derived from an EMBL/GenBank/DDBJ whole genome shotgun (WGS) entry which is preliminary data.</text>
</comment>
<dbReference type="InterPro" id="IPR047589">
    <property type="entry name" value="DUF11_rpt"/>
</dbReference>
<dbReference type="Pfam" id="PF01345">
    <property type="entry name" value="DUF11"/>
    <property type="match status" value="3"/>
</dbReference>
<dbReference type="PANTHER" id="PTHR34819:SF3">
    <property type="entry name" value="CELL SURFACE PROTEIN"/>
    <property type="match status" value="1"/>
</dbReference>
<evidence type="ECO:0000256" key="1">
    <source>
        <dbReference type="SAM" id="SignalP"/>
    </source>
</evidence>
<dbReference type="InterPro" id="IPR051172">
    <property type="entry name" value="Chlamydia_OmcB"/>
</dbReference>
<gene>
    <name evidence="3" type="ORF">ACFSR9_07700</name>
</gene>
<name>A0ABW5P347_9DEIO</name>
<reference evidence="4" key="1">
    <citation type="journal article" date="2019" name="Int. J. Syst. Evol. Microbiol.">
        <title>The Global Catalogue of Microorganisms (GCM) 10K type strain sequencing project: providing services to taxonomists for standard genome sequencing and annotation.</title>
        <authorList>
            <consortium name="The Broad Institute Genomics Platform"/>
            <consortium name="The Broad Institute Genome Sequencing Center for Infectious Disease"/>
            <person name="Wu L."/>
            <person name="Ma J."/>
        </authorList>
    </citation>
    <scope>NUCLEOTIDE SEQUENCE [LARGE SCALE GENOMIC DNA]</scope>
    <source>
        <strain evidence="4">KCTC 33842</strain>
    </source>
</reference>
<dbReference type="Gene3D" id="2.60.40.10">
    <property type="entry name" value="Immunoglobulins"/>
    <property type="match status" value="1"/>
</dbReference>
<dbReference type="Proteomes" id="UP001597475">
    <property type="component" value="Unassembled WGS sequence"/>
</dbReference>
<keyword evidence="4" id="KW-1185">Reference proteome</keyword>
<evidence type="ECO:0000313" key="3">
    <source>
        <dbReference type="EMBL" id="MFD2609316.1"/>
    </source>
</evidence>
<keyword evidence="1" id="KW-0732">Signal</keyword>
<organism evidence="3 4">
    <name type="scientific">Deinococcus taklimakanensis</name>
    <dbReference type="NCBI Taxonomy" id="536443"/>
    <lineage>
        <taxon>Bacteria</taxon>
        <taxon>Thermotogati</taxon>
        <taxon>Deinococcota</taxon>
        <taxon>Deinococci</taxon>
        <taxon>Deinococcales</taxon>
        <taxon>Deinococcaceae</taxon>
        <taxon>Deinococcus</taxon>
    </lineage>
</organism>
<feature type="domain" description="DUF11" evidence="2">
    <location>
        <begin position="481"/>
        <end position="589"/>
    </location>
</feature>
<dbReference type="PANTHER" id="PTHR34819">
    <property type="entry name" value="LARGE CYSTEINE-RICH PERIPLASMIC PROTEIN OMCB"/>
    <property type="match status" value="1"/>
</dbReference>
<dbReference type="InterPro" id="IPR001434">
    <property type="entry name" value="OmcB-like_DUF11"/>
</dbReference>
<feature type="domain" description="DUF11" evidence="2">
    <location>
        <begin position="599"/>
        <end position="706"/>
    </location>
</feature>
<dbReference type="Gene3D" id="2.60.40.1170">
    <property type="entry name" value="Mu homology domain, subdomain B"/>
    <property type="match status" value="1"/>
</dbReference>
<dbReference type="InterPro" id="IPR013783">
    <property type="entry name" value="Ig-like_fold"/>
</dbReference>